<dbReference type="Gene3D" id="3.20.20.70">
    <property type="entry name" value="Aldolase class I"/>
    <property type="match status" value="1"/>
</dbReference>
<keyword evidence="1" id="KW-0521">NADP</keyword>
<dbReference type="InterPro" id="IPR001155">
    <property type="entry name" value="OxRdtase_FMN_N"/>
</dbReference>
<protein>
    <recommendedName>
        <fullName evidence="2">NADH:flavin oxidoreductase/NADH oxidase N-terminal domain-containing protein</fullName>
    </recommendedName>
</protein>
<keyword evidence="4" id="KW-1185">Reference proteome</keyword>
<dbReference type="Proteomes" id="UP001194746">
    <property type="component" value="Unassembled WGS sequence"/>
</dbReference>
<feature type="domain" description="NADH:flavin oxidoreductase/NADH oxidase N-terminal" evidence="2">
    <location>
        <begin position="4"/>
        <end position="349"/>
    </location>
</feature>
<dbReference type="PANTHER" id="PTHR22893:SF91">
    <property type="entry name" value="NADPH DEHYDROGENASE 2-RELATED"/>
    <property type="match status" value="1"/>
</dbReference>
<proteinExistence type="predicted"/>
<gene>
    <name evidence="3" type="ORF">FE257_011988</name>
</gene>
<dbReference type="AlphaFoldDB" id="A0AAD4CH51"/>
<evidence type="ECO:0000256" key="1">
    <source>
        <dbReference type="ARBA" id="ARBA00022857"/>
    </source>
</evidence>
<comment type="caution">
    <text evidence="3">The sequence shown here is derived from an EMBL/GenBank/DDBJ whole genome shotgun (WGS) entry which is preliminary data.</text>
</comment>
<evidence type="ECO:0000313" key="3">
    <source>
        <dbReference type="EMBL" id="KAF9886163.1"/>
    </source>
</evidence>
<evidence type="ECO:0000313" key="4">
    <source>
        <dbReference type="Proteomes" id="UP001194746"/>
    </source>
</evidence>
<organism evidence="3 4">
    <name type="scientific">Aspergillus nanangensis</name>
    <dbReference type="NCBI Taxonomy" id="2582783"/>
    <lineage>
        <taxon>Eukaryota</taxon>
        <taxon>Fungi</taxon>
        <taxon>Dikarya</taxon>
        <taxon>Ascomycota</taxon>
        <taxon>Pezizomycotina</taxon>
        <taxon>Eurotiomycetes</taxon>
        <taxon>Eurotiomycetidae</taxon>
        <taxon>Eurotiales</taxon>
        <taxon>Aspergillaceae</taxon>
        <taxon>Aspergillus</taxon>
        <taxon>Aspergillus subgen. Circumdati</taxon>
    </lineage>
</organism>
<dbReference type="InterPro" id="IPR013785">
    <property type="entry name" value="Aldolase_TIM"/>
</dbReference>
<reference evidence="3" key="2">
    <citation type="submission" date="2020-02" db="EMBL/GenBank/DDBJ databases">
        <authorList>
            <person name="Gilchrist C.L.M."/>
            <person name="Chooi Y.-H."/>
        </authorList>
    </citation>
    <scope>NUCLEOTIDE SEQUENCE</scope>
    <source>
        <strain evidence="3">MST-FP2251</strain>
    </source>
</reference>
<dbReference type="CDD" id="cd02933">
    <property type="entry name" value="OYE_like_FMN"/>
    <property type="match status" value="1"/>
</dbReference>
<sequence length="383" mass="41232">MSKLSSPIQIGAFPLQHRIVLAPLTRIRASDNHTPLDMAREYYAQRASVPGTLLISEGTFITAAAGGMPNVPGIWSSAQIAQWKTITAAVHAQGSSIVCQLWALGRAANPTVLSASGNYDVISSSNRPMSESSPHPRALSEGEIAAWIADYAQAAKNAIAAGFDGVEIHGANGYLCDQFLQDGCNDRTDRWGGSVENRARFGVEVAKAVAAAVGAERTGYRISPWSPFQGMGMPDRDMKPQFEYLVRRLGGLGLAYVHVVEPRISGSMSIEGGEEEEEEGGGDEASFVFEALEPYPDTAVILAGGFTAQSAEKTVEKYDDRRKVAIAFGRHFLANPDLPFRLAGGLRLNPYERATFYTPKSPVGYTDYPFSPEFLAAQDGGQH</sequence>
<name>A0AAD4CH51_ASPNN</name>
<reference evidence="3" key="1">
    <citation type="journal article" date="2019" name="Beilstein J. Org. Chem.">
        <title>Nanangenines: drimane sesquiterpenoids as the dominant metabolite cohort of a novel Australian fungus, Aspergillus nanangensis.</title>
        <authorList>
            <person name="Lacey H.J."/>
            <person name="Gilchrist C.L.M."/>
            <person name="Crombie A."/>
            <person name="Kalaitzis J.A."/>
            <person name="Vuong D."/>
            <person name="Rutledge P.J."/>
            <person name="Turner P."/>
            <person name="Pitt J.I."/>
            <person name="Lacey E."/>
            <person name="Chooi Y.H."/>
            <person name="Piggott A.M."/>
        </authorList>
    </citation>
    <scope>NUCLEOTIDE SEQUENCE</scope>
    <source>
        <strain evidence="3">MST-FP2251</strain>
    </source>
</reference>
<dbReference type="EMBL" id="VCAU01000082">
    <property type="protein sequence ID" value="KAF9886163.1"/>
    <property type="molecule type" value="Genomic_DNA"/>
</dbReference>
<dbReference type="GO" id="GO:0003959">
    <property type="term" value="F:NADPH dehydrogenase activity"/>
    <property type="evidence" value="ECO:0007669"/>
    <property type="project" value="TreeGrafter"/>
</dbReference>
<dbReference type="SUPFAM" id="SSF51395">
    <property type="entry name" value="FMN-linked oxidoreductases"/>
    <property type="match status" value="1"/>
</dbReference>
<accession>A0AAD4CH51</accession>
<dbReference type="GO" id="GO:0010181">
    <property type="term" value="F:FMN binding"/>
    <property type="evidence" value="ECO:0007669"/>
    <property type="project" value="InterPro"/>
</dbReference>
<dbReference type="PANTHER" id="PTHR22893">
    <property type="entry name" value="NADH OXIDOREDUCTASE-RELATED"/>
    <property type="match status" value="1"/>
</dbReference>
<dbReference type="InterPro" id="IPR045247">
    <property type="entry name" value="Oye-like"/>
</dbReference>
<dbReference type="Pfam" id="PF00724">
    <property type="entry name" value="Oxidored_FMN"/>
    <property type="match status" value="1"/>
</dbReference>
<dbReference type="FunFam" id="3.20.20.70:FF:000138">
    <property type="entry name" value="NADPH dehydrogenase 1"/>
    <property type="match status" value="1"/>
</dbReference>
<evidence type="ECO:0000259" key="2">
    <source>
        <dbReference type="Pfam" id="PF00724"/>
    </source>
</evidence>